<dbReference type="RefSeq" id="WP_289963140.1">
    <property type="nucleotide sequence ID" value="NZ_JAUEOZ010000002.1"/>
</dbReference>
<dbReference type="InterPro" id="IPR003594">
    <property type="entry name" value="HATPase_dom"/>
</dbReference>
<dbReference type="InterPro" id="IPR036097">
    <property type="entry name" value="HisK_dim/P_sf"/>
</dbReference>
<feature type="coiled-coil region" evidence="7">
    <location>
        <begin position="351"/>
        <end position="385"/>
    </location>
</feature>
<accession>A0ABT7Y4W4</accession>
<dbReference type="CDD" id="cd00082">
    <property type="entry name" value="HisKA"/>
    <property type="match status" value="1"/>
</dbReference>
<dbReference type="CDD" id="cd16922">
    <property type="entry name" value="HATPase_EvgS-ArcB-TorS-like"/>
    <property type="match status" value="1"/>
</dbReference>
<dbReference type="SUPFAM" id="SSF55874">
    <property type="entry name" value="ATPase domain of HSP90 chaperone/DNA topoisomerase II/histidine kinase"/>
    <property type="match status" value="1"/>
</dbReference>
<keyword evidence="3 6" id="KW-0597">Phosphoprotein</keyword>
<feature type="transmembrane region" description="Helical" evidence="9">
    <location>
        <begin position="296"/>
        <end position="315"/>
    </location>
</feature>
<evidence type="ECO:0000256" key="2">
    <source>
        <dbReference type="ARBA" id="ARBA00012438"/>
    </source>
</evidence>
<proteinExistence type="predicted"/>
<evidence type="ECO:0000256" key="8">
    <source>
        <dbReference type="SAM" id="MobiDB-lite"/>
    </source>
</evidence>
<evidence type="ECO:0000256" key="5">
    <source>
        <dbReference type="ARBA" id="ARBA00023012"/>
    </source>
</evidence>
<evidence type="ECO:0000256" key="9">
    <source>
        <dbReference type="SAM" id="Phobius"/>
    </source>
</evidence>
<comment type="catalytic activity">
    <reaction evidence="1">
        <text>ATP + protein L-histidine = ADP + protein N-phospho-L-histidine.</text>
        <dbReference type="EC" id="2.7.13.3"/>
    </reaction>
</comment>
<evidence type="ECO:0000256" key="7">
    <source>
        <dbReference type="SAM" id="Coils"/>
    </source>
</evidence>
<dbReference type="EC" id="2.7.13.3" evidence="2"/>
<dbReference type="PRINTS" id="PR00344">
    <property type="entry name" value="BCTRLSENSOR"/>
</dbReference>
<feature type="compositionally biased region" description="Basic and acidic residues" evidence="8">
    <location>
        <begin position="898"/>
        <end position="919"/>
    </location>
</feature>
<dbReference type="SUPFAM" id="SSF47384">
    <property type="entry name" value="Homodimeric domain of signal transducing histidine kinase"/>
    <property type="match status" value="1"/>
</dbReference>
<evidence type="ECO:0000256" key="6">
    <source>
        <dbReference type="PROSITE-ProRule" id="PRU00169"/>
    </source>
</evidence>
<feature type="modified residue" description="4-aspartylphosphate" evidence="6">
    <location>
        <position position="812"/>
    </location>
</feature>
<protein>
    <recommendedName>
        <fullName evidence="2">histidine kinase</fullName>
        <ecNumber evidence="2">2.7.13.3</ecNumber>
    </recommendedName>
</protein>
<dbReference type="SMART" id="SM00387">
    <property type="entry name" value="HATPase_c"/>
    <property type="match status" value="1"/>
</dbReference>
<dbReference type="Gene3D" id="3.40.50.2300">
    <property type="match status" value="2"/>
</dbReference>
<organism evidence="12 13">
    <name type="scientific">Vibrio agarivorans</name>
    <dbReference type="NCBI Taxonomy" id="153622"/>
    <lineage>
        <taxon>Bacteria</taxon>
        <taxon>Pseudomonadati</taxon>
        <taxon>Pseudomonadota</taxon>
        <taxon>Gammaproteobacteria</taxon>
        <taxon>Vibrionales</taxon>
        <taxon>Vibrionaceae</taxon>
        <taxon>Vibrio</taxon>
    </lineage>
</organism>
<dbReference type="InterPro" id="IPR011006">
    <property type="entry name" value="CheY-like_superfamily"/>
</dbReference>
<feature type="domain" description="Response regulatory" evidence="11">
    <location>
        <begin position="762"/>
        <end position="882"/>
    </location>
</feature>
<dbReference type="Gene3D" id="1.10.287.130">
    <property type="match status" value="1"/>
</dbReference>
<evidence type="ECO:0000256" key="3">
    <source>
        <dbReference type="ARBA" id="ARBA00022553"/>
    </source>
</evidence>
<dbReference type="Pfam" id="PF00512">
    <property type="entry name" value="HisKA"/>
    <property type="match status" value="1"/>
</dbReference>
<dbReference type="SMART" id="SM00388">
    <property type="entry name" value="HisKA"/>
    <property type="match status" value="1"/>
</dbReference>
<comment type="caution">
    <text evidence="12">The sequence shown here is derived from an EMBL/GenBank/DDBJ whole genome shotgun (WGS) entry which is preliminary data.</text>
</comment>
<keyword evidence="9" id="KW-1133">Transmembrane helix</keyword>
<dbReference type="PROSITE" id="PS50110">
    <property type="entry name" value="RESPONSE_REGULATORY"/>
    <property type="match status" value="2"/>
</dbReference>
<dbReference type="SUPFAM" id="SSF52172">
    <property type="entry name" value="CheY-like"/>
    <property type="match status" value="2"/>
</dbReference>
<evidence type="ECO:0000256" key="4">
    <source>
        <dbReference type="ARBA" id="ARBA00022801"/>
    </source>
</evidence>
<dbReference type="Pfam" id="PF00072">
    <property type="entry name" value="Response_reg"/>
    <property type="match status" value="2"/>
</dbReference>
<dbReference type="CDD" id="cd17546">
    <property type="entry name" value="REC_hyHK_CKI1_RcsC-like"/>
    <property type="match status" value="2"/>
</dbReference>
<dbReference type="PANTHER" id="PTHR45339:SF1">
    <property type="entry name" value="HYBRID SIGNAL TRANSDUCTION HISTIDINE KINASE J"/>
    <property type="match status" value="1"/>
</dbReference>
<dbReference type="Gene3D" id="3.30.565.10">
    <property type="entry name" value="Histidine kinase-like ATPase, C-terminal domain"/>
    <property type="match status" value="1"/>
</dbReference>
<keyword evidence="13" id="KW-1185">Reference proteome</keyword>
<dbReference type="InterPro" id="IPR004358">
    <property type="entry name" value="Sig_transdc_His_kin-like_C"/>
</dbReference>
<keyword evidence="7" id="KW-0175">Coiled coil</keyword>
<keyword evidence="9" id="KW-0472">Membrane</keyword>
<dbReference type="EMBL" id="JAUEOZ010000002">
    <property type="protein sequence ID" value="MDN2483085.1"/>
    <property type="molecule type" value="Genomic_DNA"/>
</dbReference>
<name>A0ABT7Y4W4_9VIBR</name>
<evidence type="ECO:0000259" key="11">
    <source>
        <dbReference type="PROSITE" id="PS50110"/>
    </source>
</evidence>
<feature type="modified residue" description="4-aspartylphosphate" evidence="6">
    <location>
        <position position="983"/>
    </location>
</feature>
<feature type="domain" description="Histidine kinase" evidence="10">
    <location>
        <begin position="399"/>
        <end position="620"/>
    </location>
</feature>
<gene>
    <name evidence="12" type="ORF">QWJ08_17210</name>
</gene>
<dbReference type="PANTHER" id="PTHR45339">
    <property type="entry name" value="HYBRID SIGNAL TRANSDUCTION HISTIDINE KINASE J"/>
    <property type="match status" value="1"/>
</dbReference>
<reference evidence="12" key="1">
    <citation type="submission" date="2024-05" db="EMBL/GenBank/DDBJ databases">
        <title>Genome Sequences of Four Agar- Degrading Marine Bacteria.</title>
        <authorList>
            <person name="Phillips E.K."/>
            <person name="Shaffer J.C."/>
            <person name="Henson M.W."/>
            <person name="Temperton B."/>
            <person name="Thrash C.J."/>
            <person name="Martin M.O."/>
        </authorList>
    </citation>
    <scope>NUCLEOTIDE SEQUENCE</scope>
    <source>
        <strain evidence="12">EKP203</strain>
    </source>
</reference>
<evidence type="ECO:0000259" key="10">
    <source>
        <dbReference type="PROSITE" id="PS50109"/>
    </source>
</evidence>
<keyword evidence="5" id="KW-0902">Two-component regulatory system</keyword>
<dbReference type="InterPro" id="IPR003661">
    <property type="entry name" value="HisK_dim/P_dom"/>
</dbReference>
<feature type="domain" description="Response regulatory" evidence="11">
    <location>
        <begin position="933"/>
        <end position="1053"/>
    </location>
</feature>
<dbReference type="Proteomes" id="UP001169719">
    <property type="component" value="Unassembled WGS sequence"/>
</dbReference>
<feature type="region of interest" description="Disordered" evidence="8">
    <location>
        <begin position="893"/>
        <end position="920"/>
    </location>
</feature>
<dbReference type="SMART" id="SM00448">
    <property type="entry name" value="REC"/>
    <property type="match status" value="2"/>
</dbReference>
<dbReference type="InterPro" id="IPR005467">
    <property type="entry name" value="His_kinase_dom"/>
</dbReference>
<evidence type="ECO:0000256" key="1">
    <source>
        <dbReference type="ARBA" id="ARBA00000085"/>
    </source>
</evidence>
<sequence length="1054" mass="117414">MAFWHNLSVRYKLIGLVLLPIFLLCALAFQQAITLQKRVVDLENVNAATHFIDYLSTTIITSPETQPLEAALESLTAQHAQKLPLFEQLFTTGSNLSERLPEMPEAYSSLYEAEDAFDKYDAIESQLDVIKEYLFAVESLSFGDAPQDIKQDLDALIKIEWLVLWGIQENALSHLLYDAYRTEAEYDPDVAEEIQALVQNQQLSLERFIALNADEQQIEMMLAVFGNEVFSQGREFLQQLLSNDAIAQVSAEAATKGFTVLHQRQTLLNAVADNIEAQLRADVAANVTSALQQATFFLVAIALLVLAVVVITVRFSGHMTKNLYLVLDFLKNEQTPDGQKLTSHIKGKDELNTFASEVERLTIERKHAQENLVHAIEAAEQAKDDAIMASKAKSSFLANMSHEIRTPLNGVIGISEVLADTDLTATQREYVDTIETSSHLLLTLINDILDFSKIESGMLIVSPHASCVRETIYDLASIVMPKIKEKELELNIDIDPNLPYSLMVDDHRLSQVLMNFMSNAVKFTSEGSVDLAIHCKAIQDNTATVEFSVKDSGIGINEEQQRKIFEPFSQEDNSTTRQFGGTGLGLTISTQLVELMGGKIQLESEKGVGSRFFFTLQLDVDKQEYTPKRTITTPTILVSRSPEITSALMEESRVYKFPIKQQYASLSELPDDLNNHIIVFGESSPSEASRNISHLQQLENSNNHVCVVQHFASGNYDFGKSISSLVTNPLYGLRLIKALDICEKATLAQSDSPTSKTETLKKILIVEDNKVNQKIASLHVGRLGFEYDIANNGQEAVDMLVAGNQYCLLLMDCMMPVKDGFEAVEEIRQWEMATNTPRVPIIALTASVVDDDIQRCFDVGMDSYVQKPFKGNQLKEKVFDALATLAPDLPTPAVPVSDVKDESKVQADDSHAPVEKPKTEAPTITADVERSERVMLVEDNRVNQMVTSLFLEKAGYQYQIANNGQEAINTYMNEGDFDIILMDCMMPIKDGYDATKEIRAYELEQGLGRTPIIALTASVIDDDIQKCFDSGMDAYVPKPIKKENLLQQMQSVVV</sequence>
<dbReference type="InterPro" id="IPR001789">
    <property type="entry name" value="Sig_transdc_resp-reg_receiver"/>
</dbReference>
<dbReference type="PROSITE" id="PS50109">
    <property type="entry name" value="HIS_KIN"/>
    <property type="match status" value="1"/>
</dbReference>
<dbReference type="InterPro" id="IPR036890">
    <property type="entry name" value="HATPase_C_sf"/>
</dbReference>
<keyword evidence="9" id="KW-0812">Transmembrane</keyword>
<dbReference type="Pfam" id="PF02518">
    <property type="entry name" value="HATPase_c"/>
    <property type="match status" value="1"/>
</dbReference>
<evidence type="ECO:0000313" key="13">
    <source>
        <dbReference type="Proteomes" id="UP001169719"/>
    </source>
</evidence>
<evidence type="ECO:0000313" key="12">
    <source>
        <dbReference type="EMBL" id="MDN2483085.1"/>
    </source>
</evidence>
<keyword evidence="4" id="KW-0378">Hydrolase</keyword>